<dbReference type="InParanoid" id="A9WJK8"/>
<evidence type="ECO:0000256" key="4">
    <source>
        <dbReference type="ARBA" id="ARBA00023136"/>
    </source>
</evidence>
<feature type="domain" description="Calcineurin-like phosphoesterase" evidence="8">
    <location>
        <begin position="82"/>
        <end position="245"/>
    </location>
</feature>
<keyword evidence="5" id="KW-0464">Manganese</keyword>
<dbReference type="eggNOG" id="COG2908">
    <property type="taxonomic scope" value="Bacteria"/>
</dbReference>
<dbReference type="InterPro" id="IPR043461">
    <property type="entry name" value="LpxH-like"/>
</dbReference>
<keyword evidence="10" id="KW-1185">Reference proteome</keyword>
<feature type="region of interest" description="Disordered" evidence="6">
    <location>
        <begin position="473"/>
        <end position="497"/>
    </location>
</feature>
<evidence type="ECO:0000259" key="8">
    <source>
        <dbReference type="Pfam" id="PF00149"/>
    </source>
</evidence>
<dbReference type="GO" id="GO:0009245">
    <property type="term" value="P:lipid A biosynthetic process"/>
    <property type="evidence" value="ECO:0000318"/>
    <property type="project" value="GO_Central"/>
</dbReference>
<dbReference type="InterPro" id="IPR029052">
    <property type="entry name" value="Metallo-depent_PP-like"/>
</dbReference>
<dbReference type="GO" id="GO:0008758">
    <property type="term" value="F:UDP-2,3-diacylglucosamine hydrolase activity"/>
    <property type="evidence" value="ECO:0000318"/>
    <property type="project" value="GO_Central"/>
</dbReference>
<dbReference type="KEGG" id="cau:Caur_2707"/>
<protein>
    <submittedName>
        <fullName evidence="9">Metallophosphoesterase</fullName>
    </submittedName>
</protein>
<dbReference type="PANTHER" id="PTHR34990">
    <property type="entry name" value="UDP-2,3-DIACYLGLUCOSAMINE HYDROLASE-RELATED"/>
    <property type="match status" value="1"/>
</dbReference>
<dbReference type="GO" id="GO:0046872">
    <property type="term" value="F:metal ion binding"/>
    <property type="evidence" value="ECO:0007669"/>
    <property type="project" value="UniProtKB-KW"/>
</dbReference>
<evidence type="ECO:0000256" key="3">
    <source>
        <dbReference type="ARBA" id="ARBA00022723"/>
    </source>
</evidence>
<evidence type="ECO:0000256" key="5">
    <source>
        <dbReference type="ARBA" id="ARBA00023211"/>
    </source>
</evidence>
<dbReference type="EMBL" id="CP000909">
    <property type="protein sequence ID" value="ABY35912.1"/>
    <property type="molecule type" value="Genomic_DNA"/>
</dbReference>
<dbReference type="PANTHER" id="PTHR34990:SF2">
    <property type="entry name" value="BLL8164 PROTEIN"/>
    <property type="match status" value="1"/>
</dbReference>
<dbReference type="Proteomes" id="UP000002008">
    <property type="component" value="Chromosome"/>
</dbReference>
<dbReference type="STRING" id="324602.Caur_2707"/>
<proteinExistence type="predicted"/>
<dbReference type="EnsemblBacteria" id="ABY35912">
    <property type="protein sequence ID" value="ABY35912"/>
    <property type="gene ID" value="Caur_2707"/>
</dbReference>
<keyword evidence="3" id="KW-0479">Metal-binding</keyword>
<dbReference type="GO" id="GO:0016020">
    <property type="term" value="C:membrane"/>
    <property type="evidence" value="ECO:0007669"/>
    <property type="project" value="GOC"/>
</dbReference>
<accession>A9WJK8</accession>
<dbReference type="AlphaFoldDB" id="A9WJK8"/>
<dbReference type="SUPFAM" id="SSF56300">
    <property type="entry name" value="Metallo-dependent phosphatases"/>
    <property type="match status" value="1"/>
</dbReference>
<keyword evidence="4 7" id="KW-0472">Membrane</keyword>
<dbReference type="InterPro" id="IPR004843">
    <property type="entry name" value="Calcineurin-like_PHP"/>
</dbReference>
<dbReference type="HOGENOM" id="CLU_594310_0_0_0"/>
<evidence type="ECO:0000256" key="6">
    <source>
        <dbReference type="SAM" id="MobiDB-lite"/>
    </source>
</evidence>
<evidence type="ECO:0000256" key="1">
    <source>
        <dbReference type="ARBA" id="ARBA00022475"/>
    </source>
</evidence>
<feature type="transmembrane region" description="Helical" evidence="7">
    <location>
        <begin position="34"/>
        <end position="52"/>
    </location>
</feature>
<keyword evidence="7" id="KW-0812">Transmembrane</keyword>
<dbReference type="Gene3D" id="3.60.21.10">
    <property type="match status" value="1"/>
</dbReference>
<dbReference type="RefSeq" id="WP_012258565.1">
    <property type="nucleotide sequence ID" value="NC_010175.1"/>
</dbReference>
<evidence type="ECO:0000256" key="2">
    <source>
        <dbReference type="ARBA" id="ARBA00022519"/>
    </source>
</evidence>
<name>A9WJK8_CHLAA</name>
<evidence type="ECO:0000313" key="10">
    <source>
        <dbReference type="Proteomes" id="UP000002008"/>
    </source>
</evidence>
<dbReference type="PATRIC" id="fig|324602.8.peg.3052"/>
<reference evidence="10" key="1">
    <citation type="journal article" date="2011" name="BMC Genomics">
        <title>Complete genome sequence of the filamentous anoxygenic phototrophic bacterium Chloroflexus aurantiacus.</title>
        <authorList>
            <person name="Tang K.H."/>
            <person name="Barry K."/>
            <person name="Chertkov O."/>
            <person name="Dalin E."/>
            <person name="Han C.S."/>
            <person name="Hauser L.J."/>
            <person name="Honchak B.M."/>
            <person name="Karbach L.E."/>
            <person name="Land M.L."/>
            <person name="Lapidus A."/>
            <person name="Larimer F.W."/>
            <person name="Mikhailova N."/>
            <person name="Pitluck S."/>
            <person name="Pierson B.K."/>
            <person name="Blankenship R.E."/>
        </authorList>
    </citation>
    <scope>NUCLEOTIDE SEQUENCE [LARGE SCALE GENOMIC DNA]</scope>
    <source>
        <strain evidence="10">ATCC 29366 / DSM 635 / J-10-fl</strain>
    </source>
</reference>
<dbReference type="CDD" id="cd07398">
    <property type="entry name" value="MPP_YbbF-LpxH"/>
    <property type="match status" value="1"/>
</dbReference>
<keyword evidence="7" id="KW-1133">Transmembrane helix</keyword>
<evidence type="ECO:0000313" key="9">
    <source>
        <dbReference type="EMBL" id="ABY35912.1"/>
    </source>
</evidence>
<keyword evidence="1" id="KW-1003">Cell membrane</keyword>
<evidence type="ECO:0000256" key="7">
    <source>
        <dbReference type="SAM" id="Phobius"/>
    </source>
</evidence>
<sequence>MMRSRPNQSLTQPPQHQQPGITILRAVGIRLLRMLLRVVWAVALLMLLRWIVLRVRRIRIRPTPYTTPPIGPEAIDTRRRRIVVSDLHLGGGDRRDDFCDDEALISFIDQYVNREPTELILAGDTFEFLQVSLPDVDDNEWSAQAAARRLEAIINAHAGVVAALRRFVQNTSNQLTILIGNHDFELHYPAAKMVLRQALGLPTDDPRLRFGISYHGGGVYIVHGNQFDPWNRFVNFAGISEPFEVVRGTQLVKEVINDLEDDPFPLAPLIDNIKPSSAFFWYLMSLQRLRDPDARRFVTRGIIGFLQVTAWAPPHHLSSEADEWLKHSPFIVFWQPIATFRRGRVARHQAIARQFGVAAEAVGDLPEVVDQVRDEARRQASREVTAFNDEIAREMAQIARQPPYQADRLFVCGHTHLARNIELGDGRRYINTGTWTDIVFDVETMRRPSQRYPFLEIVNDSAGTPHGRLLVWHGPTQPPQVWHDEEPPQQRRQSRVQ</sequence>
<gene>
    <name evidence="9" type="ordered locus">Caur_2707</name>
</gene>
<organism evidence="9 10">
    <name type="scientific">Chloroflexus aurantiacus (strain ATCC 29366 / DSM 635 / J-10-fl)</name>
    <dbReference type="NCBI Taxonomy" id="324602"/>
    <lineage>
        <taxon>Bacteria</taxon>
        <taxon>Bacillati</taxon>
        <taxon>Chloroflexota</taxon>
        <taxon>Chloroflexia</taxon>
        <taxon>Chloroflexales</taxon>
        <taxon>Chloroflexineae</taxon>
        <taxon>Chloroflexaceae</taxon>
        <taxon>Chloroflexus</taxon>
    </lineage>
</organism>
<dbReference type="Pfam" id="PF00149">
    <property type="entry name" value="Metallophos"/>
    <property type="match status" value="1"/>
</dbReference>
<keyword evidence="2" id="KW-0997">Cell inner membrane</keyword>